<evidence type="ECO:0000313" key="6">
    <source>
        <dbReference type="Proteomes" id="UP001141327"/>
    </source>
</evidence>
<keyword evidence="2" id="KW-0539">Nucleus</keyword>
<dbReference type="InterPro" id="IPR004170">
    <property type="entry name" value="WWE_dom"/>
</dbReference>
<dbReference type="InterPro" id="IPR051712">
    <property type="entry name" value="ARTD-AVP"/>
</dbReference>
<dbReference type="Pfam" id="PF02825">
    <property type="entry name" value="WWE"/>
    <property type="match status" value="1"/>
</dbReference>
<dbReference type="EMBL" id="JAPMOS010000009">
    <property type="protein sequence ID" value="KAJ4461160.1"/>
    <property type="molecule type" value="Genomic_DNA"/>
</dbReference>
<keyword evidence="6" id="KW-1185">Reference proteome</keyword>
<comment type="similarity">
    <text evidence="3">Belongs to the ARTD/PARP family.</text>
</comment>
<name>A0ABQ8UWL8_9EUKA</name>
<reference evidence="5" key="1">
    <citation type="journal article" date="2022" name="bioRxiv">
        <title>Genomics of Preaxostyla Flagellates Illuminates Evolutionary Transitions and the Path Towards Mitochondrial Loss.</title>
        <authorList>
            <person name="Novak L.V.F."/>
            <person name="Treitli S.C."/>
            <person name="Pyrih J."/>
            <person name="Halakuc P."/>
            <person name="Pipaliya S.V."/>
            <person name="Vacek V."/>
            <person name="Brzon O."/>
            <person name="Soukal P."/>
            <person name="Eme L."/>
            <person name="Dacks J.B."/>
            <person name="Karnkowska A."/>
            <person name="Elias M."/>
            <person name="Hampl V."/>
        </authorList>
    </citation>
    <scope>NUCLEOTIDE SEQUENCE</scope>
    <source>
        <strain evidence="5">RCP-MX</strain>
    </source>
</reference>
<gene>
    <name evidence="5" type="ORF">PAPYR_2623</name>
</gene>
<evidence type="ECO:0000256" key="1">
    <source>
        <dbReference type="ARBA" id="ARBA00004123"/>
    </source>
</evidence>
<dbReference type="Gene3D" id="3.90.228.10">
    <property type="match status" value="1"/>
</dbReference>
<evidence type="ECO:0000256" key="3">
    <source>
        <dbReference type="ARBA" id="ARBA00024347"/>
    </source>
</evidence>
<dbReference type="SUPFAM" id="SSF56399">
    <property type="entry name" value="ADP-ribosylation"/>
    <property type="match status" value="1"/>
</dbReference>
<protein>
    <recommendedName>
        <fullName evidence="4">WWE domain-containing protein</fullName>
    </recommendedName>
</protein>
<dbReference type="PANTHER" id="PTHR45740">
    <property type="entry name" value="POLY [ADP-RIBOSE] POLYMERASE"/>
    <property type="match status" value="1"/>
</dbReference>
<comment type="subcellular location">
    <subcellularLocation>
        <location evidence="1">Nucleus</location>
    </subcellularLocation>
</comment>
<dbReference type="InterPro" id="IPR037197">
    <property type="entry name" value="WWE_dom_sf"/>
</dbReference>
<dbReference type="SUPFAM" id="SSF117839">
    <property type="entry name" value="WWE domain"/>
    <property type="match status" value="2"/>
</dbReference>
<sequence>MAEQPRWYFKDDNGSFQPYSPFMHIAIDQAYQTNPQLPVIIADYKITFLLNEEGTQTDLLTNKDRDICIVRSVQWQFFHSSAETWKTYPAQTAVLLERNHLAGHQGPVAVARVAIFHLDEMTAESTEYGTFPIRRVASDEAPPQEELNLVICRVRRCRSMFPWAILHLSFAAGLQKPFSVTSLQPEDGGEGDAVWEYFTNCWRKRGVPEPRPCFIAKVWNRALATRYAKYLQTIPLTERREEFFFHGTTSACGSQWRAQKHGCGKTDGTCAVCSILHGGFVKQAIRDPGQSFQRFGAGFYFGLESTKSNDYTEPPSVAGRVASQDPNLSRVILICRCVVGRIYESSQEDPQKTRQWTRAPQGFDSVLGVPLPLNVPKPGLKWPEHIIYSEDAILPMYAVVYHAPALPPGASAPCGCQGV</sequence>
<dbReference type="Gene3D" id="3.30.720.50">
    <property type="match status" value="1"/>
</dbReference>
<evidence type="ECO:0000259" key="4">
    <source>
        <dbReference type="Pfam" id="PF02825"/>
    </source>
</evidence>
<comment type="caution">
    <text evidence="5">The sequence shown here is derived from an EMBL/GenBank/DDBJ whole genome shotgun (WGS) entry which is preliminary data.</text>
</comment>
<dbReference type="PANTHER" id="PTHR45740:SF2">
    <property type="entry name" value="POLY [ADP-RIBOSE] POLYMERASE"/>
    <property type="match status" value="1"/>
</dbReference>
<evidence type="ECO:0000313" key="5">
    <source>
        <dbReference type="EMBL" id="KAJ4461160.1"/>
    </source>
</evidence>
<accession>A0ABQ8UWL8</accession>
<organism evidence="5 6">
    <name type="scientific">Paratrimastix pyriformis</name>
    <dbReference type="NCBI Taxonomy" id="342808"/>
    <lineage>
        <taxon>Eukaryota</taxon>
        <taxon>Metamonada</taxon>
        <taxon>Preaxostyla</taxon>
        <taxon>Paratrimastigidae</taxon>
        <taxon>Paratrimastix</taxon>
    </lineage>
</organism>
<evidence type="ECO:0000256" key="2">
    <source>
        <dbReference type="ARBA" id="ARBA00023242"/>
    </source>
</evidence>
<dbReference type="Proteomes" id="UP001141327">
    <property type="component" value="Unassembled WGS sequence"/>
</dbReference>
<proteinExistence type="inferred from homology"/>
<feature type="domain" description="WWE" evidence="4">
    <location>
        <begin position="6"/>
        <end position="68"/>
    </location>
</feature>